<dbReference type="Gene3D" id="1.10.150.670">
    <property type="entry name" value="Crossover junction endonuclease EME1, DNA-binding domain"/>
    <property type="match status" value="1"/>
</dbReference>
<feature type="compositionally biased region" description="Low complexity" evidence="13">
    <location>
        <begin position="32"/>
        <end position="43"/>
    </location>
</feature>
<dbReference type="PANTHER" id="PTHR21077">
    <property type="entry name" value="EME1 PROTEIN"/>
    <property type="match status" value="1"/>
</dbReference>
<dbReference type="GO" id="GO:0000712">
    <property type="term" value="P:resolution of meiotic recombination intermediates"/>
    <property type="evidence" value="ECO:0007669"/>
    <property type="project" value="TreeGrafter"/>
</dbReference>
<dbReference type="GO" id="GO:0006302">
    <property type="term" value="P:double-strand break repair"/>
    <property type="evidence" value="ECO:0007669"/>
    <property type="project" value="TreeGrafter"/>
</dbReference>
<comment type="subcellular location">
    <subcellularLocation>
        <location evidence="2">Nucleus</location>
    </subcellularLocation>
</comment>
<sequence>MAAQLGTEIIELLSDDSSDDGTGAQTSQPDMPAAAAQHATTPARVIRSTGLREAVSRPATSVSLATPDTPDLPSPSGLLGARSSVSQSPTRMISRQAALDLPSSPPLMDGSEVDAFGYGSEDDARSSSQAPLQYNAGAGYTSVLELSDDDCQILDDIINAQDSHSAEDLSQFLDSSTIEPPRVFGGRSTLGHAPAMADFSDAVATDILGSSSSSDENEKEDAAEDTSSDDVYSSRAKELLARAAMLTRPLRLPDRDTTVRRLPNRRVHSADNEAFSVSTLDTSPLPSALNRASKRATEPGDSSDILHSSSSSVHIPWRAESELAVVSCSQAVTQKERQRSERARETERKRHERAMARERRAKEKEFAKGVSLANRKKVDAREIARDMTLLVDPGVLQFLPKPKKAASSANADVTGPDATSTGGEDGIRSNAAAAEADHAVFAKLKEEGIAHRISDGDGSSTACGVRWEMRMRRKWDGGLGLYVPLDPPHTVSVRRAAMVVLPGARLIELVGEDRLERRLELWRASLDVERLFVVVIGLQRLLRESAMAETREFARQMRSYIRDADAEPGSDTPGASRRRGRNTGQNAAAGVSEEAVEEAILRLQVTCPWITWFTRCSSDARALGQLLWQTTVDLALAEFHGGNSAESSDPLLLAGTAASNTDTPREFITGEVAASLHATVVRSGADLADSWQRALTQIPKVTQPVAQSIASRYPTPRSLFSAWQQQTSQHQREQLLADISVASAVAGGRRLGSVMSTRIYRLFNESDPTRPYAEL</sequence>
<name>A0A9W8LRV4_9FUNG</name>
<proteinExistence type="predicted"/>
<dbReference type="InterPro" id="IPR042530">
    <property type="entry name" value="EME1/EME2_C"/>
</dbReference>
<feature type="compositionally biased region" description="Polar residues" evidence="13">
    <location>
        <begin position="83"/>
        <end position="93"/>
    </location>
</feature>
<keyword evidence="7" id="KW-0378">Hydrolase</keyword>
<feature type="region of interest" description="Disordered" evidence="13">
    <location>
        <begin position="562"/>
        <end position="590"/>
    </location>
</feature>
<evidence type="ECO:0000256" key="6">
    <source>
        <dbReference type="ARBA" id="ARBA00022763"/>
    </source>
</evidence>
<evidence type="ECO:0000313" key="15">
    <source>
        <dbReference type="Proteomes" id="UP001140094"/>
    </source>
</evidence>
<organism evidence="14 15">
    <name type="scientific">Coemansia guatemalensis</name>
    <dbReference type="NCBI Taxonomy" id="2761395"/>
    <lineage>
        <taxon>Eukaryota</taxon>
        <taxon>Fungi</taxon>
        <taxon>Fungi incertae sedis</taxon>
        <taxon>Zoopagomycota</taxon>
        <taxon>Kickxellomycotina</taxon>
        <taxon>Kickxellomycetes</taxon>
        <taxon>Kickxellales</taxon>
        <taxon>Kickxellaceae</taxon>
        <taxon>Coemansia</taxon>
    </lineage>
</organism>
<feature type="region of interest" description="Disordered" evidence="13">
    <location>
        <begin position="333"/>
        <end position="362"/>
    </location>
</feature>
<evidence type="ECO:0000256" key="5">
    <source>
        <dbReference type="ARBA" id="ARBA00022759"/>
    </source>
</evidence>
<dbReference type="GO" id="GO:0031573">
    <property type="term" value="P:mitotic intra-S DNA damage checkpoint signaling"/>
    <property type="evidence" value="ECO:0007669"/>
    <property type="project" value="TreeGrafter"/>
</dbReference>
<protein>
    <recommendedName>
        <fullName evidence="16">ERCC4 domain-containing protein</fullName>
    </recommendedName>
</protein>
<gene>
    <name evidence="14" type="ORF">H4R20_004663</name>
</gene>
<keyword evidence="15" id="KW-1185">Reference proteome</keyword>
<keyword evidence="10" id="KW-0234">DNA repair</keyword>
<evidence type="ECO:0008006" key="16">
    <source>
        <dbReference type="Google" id="ProtNLM"/>
    </source>
</evidence>
<feature type="region of interest" description="Disordered" evidence="13">
    <location>
        <begin position="1"/>
        <end position="129"/>
    </location>
</feature>
<evidence type="ECO:0000256" key="3">
    <source>
        <dbReference type="ARBA" id="ARBA00022722"/>
    </source>
</evidence>
<keyword evidence="9" id="KW-0233">DNA recombination</keyword>
<dbReference type="GO" id="GO:0008821">
    <property type="term" value="F:crossover junction DNA endonuclease activity"/>
    <property type="evidence" value="ECO:0007669"/>
    <property type="project" value="TreeGrafter"/>
</dbReference>
<dbReference type="PANTHER" id="PTHR21077:SF5">
    <property type="entry name" value="CROSSOVER JUNCTION ENDONUCLEASE MMS4"/>
    <property type="match status" value="1"/>
</dbReference>
<dbReference type="GO" id="GO:0046872">
    <property type="term" value="F:metal ion binding"/>
    <property type="evidence" value="ECO:0007669"/>
    <property type="project" value="UniProtKB-KW"/>
</dbReference>
<evidence type="ECO:0000256" key="2">
    <source>
        <dbReference type="ARBA" id="ARBA00004123"/>
    </source>
</evidence>
<keyword evidence="3" id="KW-0540">Nuclease</keyword>
<evidence type="ECO:0000256" key="8">
    <source>
        <dbReference type="ARBA" id="ARBA00022842"/>
    </source>
</evidence>
<keyword evidence="11" id="KW-0539">Nucleus</keyword>
<evidence type="ECO:0000256" key="10">
    <source>
        <dbReference type="ARBA" id="ARBA00023204"/>
    </source>
</evidence>
<evidence type="ECO:0000256" key="13">
    <source>
        <dbReference type="SAM" id="MobiDB-lite"/>
    </source>
</evidence>
<dbReference type="Pfam" id="PF21292">
    <property type="entry name" value="EME1-MUS81_C"/>
    <property type="match status" value="1"/>
</dbReference>
<evidence type="ECO:0000256" key="9">
    <source>
        <dbReference type="ARBA" id="ARBA00023172"/>
    </source>
</evidence>
<dbReference type="Proteomes" id="UP001140094">
    <property type="component" value="Unassembled WGS sequence"/>
</dbReference>
<evidence type="ECO:0000256" key="7">
    <source>
        <dbReference type="ARBA" id="ARBA00022801"/>
    </source>
</evidence>
<reference evidence="14" key="1">
    <citation type="submission" date="2022-07" db="EMBL/GenBank/DDBJ databases">
        <title>Phylogenomic reconstructions and comparative analyses of Kickxellomycotina fungi.</title>
        <authorList>
            <person name="Reynolds N.K."/>
            <person name="Stajich J.E."/>
            <person name="Barry K."/>
            <person name="Grigoriev I.V."/>
            <person name="Crous P."/>
            <person name="Smith M.E."/>
        </authorList>
    </citation>
    <scope>NUCLEOTIDE SEQUENCE</scope>
    <source>
        <strain evidence="14">NRRL 1565</strain>
    </source>
</reference>
<evidence type="ECO:0000256" key="12">
    <source>
        <dbReference type="ARBA" id="ARBA00023254"/>
    </source>
</evidence>
<dbReference type="GO" id="GO:0048476">
    <property type="term" value="C:Holliday junction resolvase complex"/>
    <property type="evidence" value="ECO:0007669"/>
    <property type="project" value="InterPro"/>
</dbReference>
<feature type="region of interest" description="Disordered" evidence="13">
    <location>
        <begin position="208"/>
        <end position="234"/>
    </location>
</feature>
<dbReference type="OrthoDB" id="343092at2759"/>
<evidence type="ECO:0000256" key="11">
    <source>
        <dbReference type="ARBA" id="ARBA00023242"/>
    </source>
</evidence>
<keyword evidence="6" id="KW-0227">DNA damage</keyword>
<dbReference type="InterPro" id="IPR033310">
    <property type="entry name" value="Mms4/EME1/EME2"/>
</dbReference>
<feature type="compositionally biased region" description="Acidic residues" evidence="13">
    <location>
        <begin position="215"/>
        <end position="228"/>
    </location>
</feature>
<keyword evidence="8" id="KW-0460">Magnesium</keyword>
<keyword evidence="5" id="KW-0255">Endonuclease</keyword>
<evidence type="ECO:0000256" key="4">
    <source>
        <dbReference type="ARBA" id="ARBA00022723"/>
    </source>
</evidence>
<dbReference type="GO" id="GO:0031297">
    <property type="term" value="P:replication fork processing"/>
    <property type="evidence" value="ECO:0007669"/>
    <property type="project" value="TreeGrafter"/>
</dbReference>
<evidence type="ECO:0000313" key="14">
    <source>
        <dbReference type="EMBL" id="KAJ2798860.1"/>
    </source>
</evidence>
<feature type="compositionally biased region" description="Basic and acidic residues" evidence="13">
    <location>
        <begin position="334"/>
        <end position="362"/>
    </location>
</feature>
<accession>A0A9W8LRV4</accession>
<feature type="region of interest" description="Disordered" evidence="13">
    <location>
        <begin position="273"/>
        <end position="308"/>
    </location>
</feature>
<dbReference type="GO" id="GO:0005634">
    <property type="term" value="C:nucleus"/>
    <property type="evidence" value="ECO:0007669"/>
    <property type="project" value="UniProtKB-SubCell"/>
</dbReference>
<evidence type="ECO:0000256" key="1">
    <source>
        <dbReference type="ARBA" id="ARBA00001946"/>
    </source>
</evidence>
<comment type="cofactor">
    <cofactor evidence="1">
        <name>Mg(2+)</name>
        <dbReference type="ChEBI" id="CHEBI:18420"/>
    </cofactor>
</comment>
<dbReference type="EMBL" id="JANBUO010001303">
    <property type="protein sequence ID" value="KAJ2798860.1"/>
    <property type="molecule type" value="Genomic_DNA"/>
</dbReference>
<dbReference type="AlphaFoldDB" id="A0A9W8LRV4"/>
<keyword evidence="4" id="KW-0479">Metal-binding</keyword>
<feature type="compositionally biased region" description="Polar residues" evidence="13">
    <location>
        <begin position="275"/>
        <end position="285"/>
    </location>
</feature>
<comment type="caution">
    <text evidence="14">The sequence shown here is derived from an EMBL/GenBank/DDBJ whole genome shotgun (WGS) entry which is preliminary data.</text>
</comment>
<keyword evidence="12" id="KW-0469">Meiosis</keyword>
<feature type="region of interest" description="Disordered" evidence="13">
    <location>
        <begin position="404"/>
        <end position="426"/>
    </location>
</feature>